<evidence type="ECO:0000256" key="1">
    <source>
        <dbReference type="SAM" id="MobiDB-lite"/>
    </source>
</evidence>
<evidence type="ECO:0000313" key="3">
    <source>
        <dbReference type="Proteomes" id="UP000182764"/>
    </source>
</evidence>
<dbReference type="Proteomes" id="UP000182764">
    <property type="component" value="Unassembled WGS sequence"/>
</dbReference>
<proteinExistence type="predicted"/>
<dbReference type="InterPro" id="IPR007499">
    <property type="entry name" value="ERF_bacteria_virus"/>
</dbReference>
<dbReference type="AlphaFoldDB" id="A0A1H7XSL5"/>
<protein>
    <submittedName>
        <fullName evidence="2">ERF superfamily protein</fullName>
    </submittedName>
</protein>
<gene>
    <name evidence="2" type="ORF">SAMN04487839_1188</name>
</gene>
<name>A0A1H7XSL5_9STRE</name>
<dbReference type="EMBL" id="FOBM01000018">
    <property type="protein sequence ID" value="SEM36148.1"/>
    <property type="molecule type" value="Genomic_DNA"/>
</dbReference>
<dbReference type="RefSeq" id="WP_176763331.1">
    <property type="nucleotide sequence ID" value="NZ_FNUH01000013.1"/>
</dbReference>
<evidence type="ECO:0000313" key="2">
    <source>
        <dbReference type="EMBL" id="SEM36148.1"/>
    </source>
</evidence>
<reference evidence="2 3" key="1">
    <citation type="submission" date="2016-10" db="EMBL/GenBank/DDBJ databases">
        <authorList>
            <person name="de Groot N.N."/>
        </authorList>
    </citation>
    <scope>NUCLEOTIDE SEQUENCE [LARGE SCALE GENOMIC DNA]</scope>
    <source>
        <strain evidence="2 3">VTM1R29</strain>
    </source>
</reference>
<dbReference type="Pfam" id="PF04404">
    <property type="entry name" value="ERF"/>
    <property type="match status" value="1"/>
</dbReference>
<feature type="compositionally biased region" description="Polar residues" evidence="1">
    <location>
        <begin position="133"/>
        <end position="143"/>
    </location>
</feature>
<sequence length="214" mass="23450">MKKSESISELAKAFAKTQQELKQPLKDAANPFFKSTYVPLENVAESITETATKNGLSFSQEPSFDDGMVTVTTLVMHNSGEWIEYAPLKLKPVKNDPQAYGSAITYAKRYALSAIFGITSDKDDDGNEATHPQKPQRQQRATKQAQVKQYISADKAKQYEDDVQALINATGKNDGSIMGALLNHVGATMIKNITTDKANEAEAFIAKMKQKAGI</sequence>
<accession>A0A1H7XSL5</accession>
<organism evidence="2 3">
    <name type="scientific">Streptococcus gallolyticus</name>
    <dbReference type="NCBI Taxonomy" id="315405"/>
    <lineage>
        <taxon>Bacteria</taxon>
        <taxon>Bacillati</taxon>
        <taxon>Bacillota</taxon>
        <taxon>Bacilli</taxon>
        <taxon>Lactobacillales</taxon>
        <taxon>Streptococcaceae</taxon>
        <taxon>Streptococcus</taxon>
    </lineage>
</organism>
<feature type="region of interest" description="Disordered" evidence="1">
    <location>
        <begin position="122"/>
        <end position="143"/>
    </location>
</feature>